<dbReference type="RefSeq" id="WP_308458581.1">
    <property type="nucleotide sequence ID" value="NZ_JAJEPS010000001.1"/>
</dbReference>
<dbReference type="EMBL" id="JAJEPS010000001">
    <property type="protein sequence ID" value="MCC2125004.1"/>
    <property type="molecule type" value="Genomic_DNA"/>
</dbReference>
<dbReference type="AlphaFoldDB" id="A0AAE3A402"/>
<feature type="compositionally biased region" description="Basic residues" evidence="1">
    <location>
        <begin position="56"/>
        <end position="66"/>
    </location>
</feature>
<evidence type="ECO:0000313" key="3">
    <source>
        <dbReference type="EMBL" id="MCC2125004.1"/>
    </source>
</evidence>
<protein>
    <recommendedName>
        <fullName evidence="2">Replication-associated protein ORF2/G2P domain-containing protein</fullName>
    </recommendedName>
</protein>
<reference evidence="3 4" key="1">
    <citation type="submission" date="2021-10" db="EMBL/GenBank/DDBJ databases">
        <title>Anaerobic single-cell dispensing facilitates the cultivation of human gut bacteria.</title>
        <authorList>
            <person name="Afrizal A."/>
        </authorList>
    </citation>
    <scope>NUCLEOTIDE SEQUENCE [LARGE SCALE GENOMIC DNA]</scope>
    <source>
        <strain evidence="3 4">CLA-AA-H276</strain>
    </source>
</reference>
<evidence type="ECO:0000259" key="2">
    <source>
        <dbReference type="Pfam" id="PF23343"/>
    </source>
</evidence>
<feature type="region of interest" description="Disordered" evidence="1">
    <location>
        <begin position="51"/>
        <end position="71"/>
    </location>
</feature>
<dbReference type="Proteomes" id="UP001198220">
    <property type="component" value="Unassembled WGS sequence"/>
</dbReference>
<organism evidence="3 4">
    <name type="scientific">Hominiventricola filiformis</name>
    <dbReference type="NCBI Taxonomy" id="2885352"/>
    <lineage>
        <taxon>Bacteria</taxon>
        <taxon>Bacillati</taxon>
        <taxon>Bacillota</taxon>
        <taxon>Clostridia</taxon>
        <taxon>Lachnospirales</taxon>
        <taxon>Lachnospiraceae</taxon>
        <taxon>Hominiventricola</taxon>
    </lineage>
</organism>
<dbReference type="InterPro" id="IPR056906">
    <property type="entry name" value="ORF2/G2P_dom"/>
</dbReference>
<evidence type="ECO:0000256" key="1">
    <source>
        <dbReference type="SAM" id="MobiDB-lite"/>
    </source>
</evidence>
<evidence type="ECO:0000313" key="4">
    <source>
        <dbReference type="Proteomes" id="UP001198220"/>
    </source>
</evidence>
<accession>A0AAE3A402</accession>
<feature type="compositionally biased region" description="Basic residues" evidence="1">
    <location>
        <begin position="336"/>
        <end position="348"/>
    </location>
</feature>
<sequence length="357" mass="41693">MEDRTTALLVYPYTLKKVSDRKGSAVVFIREKKTDCANYREVDIIPRTEAAEQAARGKRGKKRKVNAQKQKDLNDKNAKRYLVQLGNGNFHIGDLHTSCTYDAENLPETVEEAENIVTNYLRRIAYRRKKLGLEPLKYILVTEYKYTKDGQSIKRIHHHIIMNGGLDRDDVELMWTKDRINWKKTKDPEYRASIKQLGWVNADRLQMNENGIEGLCKYIVKDPQGKKRYSSSRNLDRPETTREDGGEKQQRDQNHWKYSRNLNAPEEKCNDFKYSKRKVEQLAKSPDAGLEEFRKIYSNYNIVSCEAVFYEQTGWHIYLKMWKKEPKKAGQGGKRSGNRKKNKAAPHIKAKEDKKGN</sequence>
<proteinExistence type="predicted"/>
<dbReference type="Pfam" id="PF23343">
    <property type="entry name" value="REP_ORF2-G2P"/>
    <property type="match status" value="1"/>
</dbReference>
<feature type="compositionally biased region" description="Basic and acidic residues" evidence="1">
    <location>
        <begin position="234"/>
        <end position="255"/>
    </location>
</feature>
<comment type="caution">
    <text evidence="3">The sequence shown here is derived from an EMBL/GenBank/DDBJ whole genome shotgun (WGS) entry which is preliminary data.</text>
</comment>
<name>A0AAE3A402_9FIRM</name>
<feature type="domain" description="Replication-associated protein ORF2/G2P" evidence="2">
    <location>
        <begin position="99"/>
        <end position="222"/>
    </location>
</feature>
<feature type="region of interest" description="Disordered" evidence="1">
    <location>
        <begin position="326"/>
        <end position="357"/>
    </location>
</feature>
<gene>
    <name evidence="3" type="ORF">LKD36_02290</name>
</gene>
<keyword evidence="4" id="KW-1185">Reference proteome</keyword>
<feature type="region of interest" description="Disordered" evidence="1">
    <location>
        <begin position="226"/>
        <end position="261"/>
    </location>
</feature>